<gene>
    <name evidence="2" type="ORF">MELLADRAFT_57553</name>
</gene>
<dbReference type="Proteomes" id="UP000001072">
    <property type="component" value="Unassembled WGS sequence"/>
</dbReference>
<name>F4S3R9_MELLP</name>
<protein>
    <submittedName>
        <fullName evidence="2">Uncharacterized protein</fullName>
    </submittedName>
</protein>
<dbReference type="RefSeq" id="XP_007416020.1">
    <property type="nucleotide sequence ID" value="XM_007415958.1"/>
</dbReference>
<feature type="compositionally biased region" description="Basic and acidic residues" evidence="1">
    <location>
        <begin position="58"/>
        <end position="68"/>
    </location>
</feature>
<evidence type="ECO:0000313" key="3">
    <source>
        <dbReference type="Proteomes" id="UP000001072"/>
    </source>
</evidence>
<dbReference type="AlphaFoldDB" id="F4S3R9"/>
<evidence type="ECO:0000313" key="2">
    <source>
        <dbReference type="EMBL" id="EGG00749.1"/>
    </source>
</evidence>
<organism evidence="3">
    <name type="scientific">Melampsora larici-populina (strain 98AG31 / pathotype 3-4-7)</name>
    <name type="common">Poplar leaf rust fungus</name>
    <dbReference type="NCBI Taxonomy" id="747676"/>
    <lineage>
        <taxon>Eukaryota</taxon>
        <taxon>Fungi</taxon>
        <taxon>Dikarya</taxon>
        <taxon>Basidiomycota</taxon>
        <taxon>Pucciniomycotina</taxon>
        <taxon>Pucciniomycetes</taxon>
        <taxon>Pucciniales</taxon>
        <taxon>Melampsoraceae</taxon>
        <taxon>Melampsora</taxon>
    </lineage>
</organism>
<dbReference type="InParanoid" id="F4S3R9"/>
<sequence>MVKSTESHSGKQTSTGGLQEHGAIPEKMDEARINSSKRGTDPDAAIDTKTIVAKAKTAHQDKKENAKD</sequence>
<reference evidence="3" key="1">
    <citation type="journal article" date="2011" name="Proc. Natl. Acad. Sci. U.S.A.">
        <title>Obligate biotrophy features unraveled by the genomic analysis of rust fungi.</title>
        <authorList>
            <person name="Duplessis S."/>
            <person name="Cuomo C.A."/>
            <person name="Lin Y.-C."/>
            <person name="Aerts A."/>
            <person name="Tisserant E."/>
            <person name="Veneault-Fourrey C."/>
            <person name="Joly D.L."/>
            <person name="Hacquard S."/>
            <person name="Amselem J."/>
            <person name="Cantarel B.L."/>
            <person name="Chiu R."/>
            <person name="Coutinho P.M."/>
            <person name="Feau N."/>
            <person name="Field M."/>
            <person name="Frey P."/>
            <person name="Gelhaye E."/>
            <person name="Goldberg J."/>
            <person name="Grabherr M.G."/>
            <person name="Kodira C.D."/>
            <person name="Kohler A."/>
            <person name="Kuees U."/>
            <person name="Lindquist E.A."/>
            <person name="Lucas S.M."/>
            <person name="Mago R."/>
            <person name="Mauceli E."/>
            <person name="Morin E."/>
            <person name="Murat C."/>
            <person name="Pangilinan J.L."/>
            <person name="Park R."/>
            <person name="Pearson M."/>
            <person name="Quesneville H."/>
            <person name="Rouhier N."/>
            <person name="Sakthikumar S."/>
            <person name="Salamov A.A."/>
            <person name="Schmutz J."/>
            <person name="Selles B."/>
            <person name="Shapiro H."/>
            <person name="Tanguay P."/>
            <person name="Tuskan G.A."/>
            <person name="Henrissat B."/>
            <person name="Van de Peer Y."/>
            <person name="Rouze P."/>
            <person name="Ellis J.G."/>
            <person name="Dodds P.N."/>
            <person name="Schein J.E."/>
            <person name="Zhong S."/>
            <person name="Hamelin R.C."/>
            <person name="Grigoriev I.V."/>
            <person name="Szabo L.J."/>
            <person name="Martin F."/>
        </authorList>
    </citation>
    <scope>NUCLEOTIDE SEQUENCE [LARGE SCALE GENOMIC DNA]</scope>
    <source>
        <strain evidence="3">98AG31 / pathotype 3-4-7</strain>
    </source>
</reference>
<evidence type="ECO:0000256" key="1">
    <source>
        <dbReference type="SAM" id="MobiDB-lite"/>
    </source>
</evidence>
<feature type="region of interest" description="Disordered" evidence="1">
    <location>
        <begin position="1"/>
        <end position="68"/>
    </location>
</feature>
<proteinExistence type="predicted"/>
<dbReference type="GeneID" id="18929116"/>
<keyword evidence="3" id="KW-1185">Reference proteome</keyword>
<dbReference type="HOGENOM" id="CLU_2794471_0_0_1"/>
<dbReference type="OrthoDB" id="2496857at2759"/>
<dbReference type="EMBL" id="GL883144">
    <property type="protein sequence ID" value="EGG00749.1"/>
    <property type="molecule type" value="Genomic_DNA"/>
</dbReference>
<accession>F4S3R9</accession>
<dbReference type="VEuPathDB" id="FungiDB:MELLADRAFT_57553"/>
<dbReference type="KEGG" id="mlr:MELLADRAFT_57553"/>
<feature type="compositionally biased region" description="Basic and acidic residues" evidence="1">
    <location>
        <begin position="23"/>
        <end position="32"/>
    </location>
</feature>